<organism evidence="2 3">
    <name type="scientific">Persicimonas caeni</name>
    <dbReference type="NCBI Taxonomy" id="2292766"/>
    <lineage>
        <taxon>Bacteria</taxon>
        <taxon>Deltaproteobacteria</taxon>
        <taxon>Bradymonadales</taxon>
        <taxon>Bradymonadaceae</taxon>
        <taxon>Persicimonas</taxon>
    </lineage>
</organism>
<proteinExistence type="predicted"/>
<protein>
    <submittedName>
        <fullName evidence="2">Uncharacterized protein</fullName>
    </submittedName>
</protein>
<reference evidence="2 3" key="1">
    <citation type="submission" date="2019-06" db="EMBL/GenBank/DDBJ databases">
        <title>Persicimonas caeni gen. nov., sp. nov., a predatory bacterium isolated from solar saltern.</title>
        <authorList>
            <person name="Wang S."/>
        </authorList>
    </citation>
    <scope>NUCLEOTIDE SEQUENCE [LARGE SCALE GENOMIC DNA]</scope>
    <source>
        <strain evidence="2 3">YN101</strain>
    </source>
</reference>
<feature type="compositionally biased region" description="Basic and acidic residues" evidence="1">
    <location>
        <begin position="1"/>
        <end position="16"/>
    </location>
</feature>
<gene>
    <name evidence="2" type="ORF">FIV42_27415</name>
</gene>
<dbReference type="Gene3D" id="2.60.120.380">
    <property type="match status" value="2"/>
</dbReference>
<dbReference type="EMBL" id="CP041186">
    <property type="protein sequence ID" value="QDG54339.1"/>
    <property type="molecule type" value="Genomic_DNA"/>
</dbReference>
<feature type="region of interest" description="Disordered" evidence="1">
    <location>
        <begin position="1"/>
        <end position="48"/>
    </location>
</feature>
<dbReference type="RefSeq" id="WP_141200783.1">
    <property type="nucleotide sequence ID" value="NZ_CP041186.1"/>
</dbReference>
<name>A0A4Y6Q1K3_PERCE</name>
<evidence type="ECO:0000313" key="3">
    <source>
        <dbReference type="Proteomes" id="UP000315995"/>
    </source>
</evidence>
<dbReference type="AlphaFoldDB" id="A0A4Y6Q1K3"/>
<evidence type="ECO:0000256" key="1">
    <source>
        <dbReference type="SAM" id="MobiDB-lite"/>
    </source>
</evidence>
<feature type="region of interest" description="Disordered" evidence="1">
    <location>
        <begin position="338"/>
        <end position="382"/>
    </location>
</feature>
<dbReference type="Proteomes" id="UP000315995">
    <property type="component" value="Chromosome"/>
</dbReference>
<accession>A0A4Y6Q1K3</accession>
<feature type="compositionally biased region" description="Low complexity" evidence="1">
    <location>
        <begin position="350"/>
        <end position="369"/>
    </location>
</feature>
<accession>A0A5B8YCL0</accession>
<feature type="compositionally biased region" description="Basic and acidic residues" evidence="1">
    <location>
        <begin position="371"/>
        <end position="382"/>
    </location>
</feature>
<sequence length="606" mass="65236">MISNPGDRKQQVEEAKKRRQKSESSAPKEEEPNDFPKQATLFELGGDLRPIEATIGQSDDKDWFALTSQNGETWQVEATVTPKSDTLDPVIRVAVADSDDAPITYNIAGPGEPETIPILAVSSTAQRVMVTGNDGTTGDYEFSFQKRLSGGAVESEPNDDIDVATRFEAPGEIQGFYDRPEDRDVYFVPRKNLTGEAFTLEVSPIDDVMQQVRVYTHRDMKAPYLSLHVPPTEAAGLPNVSLPDDVLGVWIVLTAGDSFSRDQSYRLKLLGHPPVEHGLEVEPNDDAETAQQIDSSTKLAGYFHSIEDVDHFRLFVDGIPEEGQSATGQGAVAENAADAGLPSDDMPEPANDAGMAQADAGDVGDAGSDIKPADPLDRVADKEPADHVVRVTIAPKHEKTRLALAWSLPRNQGSPTVLEASEPGENVTLCNTVVEDDYVDLEVRRLAAAEGMLDATFDYGLIAENVQDVPGLEIEPNDSRDTADKLEPTQKRIGYIARAGDTDVFAFAVPFPESPAQSEGDTGAPVVAPTPPTPRQVQLTLGANSLNLGFKLLDDEGGLVAQVNRAGAGAEEKLQVDLPPGLYFVHVAAKRGSACEPYEMSVKVAE</sequence>
<dbReference type="OrthoDB" id="5486749at2"/>
<keyword evidence="3" id="KW-1185">Reference proteome</keyword>
<evidence type="ECO:0000313" key="2">
    <source>
        <dbReference type="EMBL" id="QDG54339.1"/>
    </source>
</evidence>